<keyword evidence="2" id="KW-1185">Reference proteome</keyword>
<evidence type="ECO:0000313" key="2">
    <source>
        <dbReference type="Proteomes" id="UP001281761"/>
    </source>
</evidence>
<protein>
    <submittedName>
        <fullName evidence="1">Uncharacterized protein</fullName>
    </submittedName>
</protein>
<dbReference type="EMBL" id="JARBJD010000049">
    <property type="protein sequence ID" value="KAK2957134.1"/>
    <property type="molecule type" value="Genomic_DNA"/>
</dbReference>
<gene>
    <name evidence="1" type="ORF">BLNAU_7964</name>
</gene>
<reference evidence="1 2" key="1">
    <citation type="journal article" date="2022" name="bioRxiv">
        <title>Genomics of Preaxostyla Flagellates Illuminates Evolutionary Transitions and the Path Towards Mitochondrial Loss.</title>
        <authorList>
            <person name="Novak L.V.F."/>
            <person name="Treitli S.C."/>
            <person name="Pyrih J."/>
            <person name="Halakuc P."/>
            <person name="Pipaliya S.V."/>
            <person name="Vacek V."/>
            <person name="Brzon O."/>
            <person name="Soukal P."/>
            <person name="Eme L."/>
            <person name="Dacks J.B."/>
            <person name="Karnkowska A."/>
            <person name="Elias M."/>
            <person name="Hampl V."/>
        </authorList>
    </citation>
    <scope>NUCLEOTIDE SEQUENCE [LARGE SCALE GENOMIC DNA]</scope>
    <source>
        <strain evidence="1">NAU3</strain>
        <tissue evidence="1">Gut</tissue>
    </source>
</reference>
<organism evidence="1 2">
    <name type="scientific">Blattamonas nauphoetae</name>
    <dbReference type="NCBI Taxonomy" id="2049346"/>
    <lineage>
        <taxon>Eukaryota</taxon>
        <taxon>Metamonada</taxon>
        <taxon>Preaxostyla</taxon>
        <taxon>Oxymonadida</taxon>
        <taxon>Blattamonas</taxon>
    </lineage>
</organism>
<accession>A0ABQ9Y087</accession>
<dbReference type="Proteomes" id="UP001281761">
    <property type="component" value="Unassembled WGS sequence"/>
</dbReference>
<evidence type="ECO:0000313" key="1">
    <source>
        <dbReference type="EMBL" id="KAK2957134.1"/>
    </source>
</evidence>
<name>A0ABQ9Y087_9EUKA</name>
<proteinExistence type="predicted"/>
<comment type="caution">
    <text evidence="1">The sequence shown here is derived from an EMBL/GenBank/DDBJ whole genome shotgun (WGS) entry which is preliminary data.</text>
</comment>
<sequence length="1300" mass="147196">MINLLIACITPKNPTPPPEIRHVDEEWLDNLNMPNLDYSALFWNNSTTLPFILNTTTPNSSPEVELDFDLLCSLVAQLLFHFPTLSDAPILLPPMLSLLIYISSSQRYVTSIRDPPSIDSINKVVRRHSSLHSSQPDDDFAFRLAFTRACNMIRSFPTLSQNADTNRVELTQYFSANLPLLRFIHFVVISPSISFDSRSFFCSSFTQTLHSRLIPDDASLLTFESSFSTRKRQLGEFTVLCDLHYSTVISLLLIGMICPKLPDSDFFLTNPFLFIVDRLLLSVIPKPSLSTTIALTRFAIQGIVHNRSFATLTSFLARALDNSWVCNSGIAAHLLSACLYVPDESPLHSTVPFRSDVACYVVLTPFNINFPFFLIVTKEYVSDDLLRTTSHSSLKDTQLTGSPSTSDLPTVFLNSADHPDVLKKRQAYLLDMLNMFIERGVLNWTQSERLKFVFELAERFLTIVAAMNKENPVPYGQRMNDDFLTKLFIISAPFTSLSQTIETRLRYLDYTSELAQFLFNTNQLLLDGEPIATQLASLIVFNISNPKSNPIRDGRSQFPPGLFTSQKVLALCNIPSTVPSLPFTLVTIPTAPHNVCQKETIQIYTQYRLSFVRLMITLIPMLFDACDKKVLDLQRVSEFVDWTVAIATHPPLRNFGSEEVRLPSNPVSLYVKEIPAFQSVPPVFINPELNAKLAQLTSSHYSRHRRTPKISVVSSISLLHAMITSPAIFNKALLFFHPNVDQKLRNVRPKSGSNVLADFVAPLSPFDQASSYALEQLKALSSESVISGSREDGIVLSNEELADRTKFLGLFPPTSFTATSDTLVFNFIQELQRRLDAETVQQVNEKLKQALVVLKRIFYAQVSYASSTVFLTLDEFPALTNPLFPFSDSINVRFRPILLDFLSTLFQFFQLRISNKDMESKADSFLAHAHAVHFFWDVLKDCEIWIVFEQQIAELSRREHLINDSSNVVGKLAGFFTLCRRNHVGLVGTPTNMIPRPTVEQFIPSTQELALPQAVDPVKFFFTLHLNQIGRDGDSVITPDSRAEILKDFLSYYSQPPHPFIHAVSYTSDAFSSTDPTDKKARQLLDTLNSAFECTMTYWCGLEADNAQTIQEELEAIMPTHFHQLHTILSTQQRTILVNWNSFVGTLLKLHPPLLRPPQTVQQGLIRFLEKLQYCLRRLCTRVPPNRPNADDLWKGSVKTAGNSGLETQMMTLSNLYESFFHDLYELVTGEGGRSEAFISTCDALLSFNKAPFGQFFLWHQQIHDEWLRFVQQDPTHAYKTFGEKAIQVFEAFLEVYVSD</sequence>